<dbReference type="RefSeq" id="WP_285273675.1">
    <property type="nucleotide sequence ID" value="NZ_JASNVW010000002.1"/>
</dbReference>
<evidence type="ECO:0000313" key="5">
    <source>
        <dbReference type="Proteomes" id="UP001529235"/>
    </source>
</evidence>
<comment type="similarity">
    <text evidence="2">Belongs to the UPF0173 family.</text>
</comment>
<organism evidence="4 5">
    <name type="scientific">Ignisphaera cupida</name>
    <dbReference type="NCBI Taxonomy" id="3050454"/>
    <lineage>
        <taxon>Archaea</taxon>
        <taxon>Thermoproteota</taxon>
        <taxon>Thermoprotei</taxon>
        <taxon>Desulfurococcales</taxon>
        <taxon>Desulfurococcaceae</taxon>
        <taxon>Ignisphaera</taxon>
    </lineage>
</organism>
<accession>A0ABD4Z6A3</accession>
<keyword evidence="5" id="KW-1185">Reference proteome</keyword>
<dbReference type="Proteomes" id="UP001529235">
    <property type="component" value="Unassembled WGS sequence"/>
</dbReference>
<feature type="domain" description="Metallo-beta-lactamase" evidence="3">
    <location>
        <begin position="8"/>
        <end position="193"/>
    </location>
</feature>
<evidence type="ECO:0000313" key="4">
    <source>
        <dbReference type="EMBL" id="MDK6028700.1"/>
    </source>
</evidence>
<protein>
    <recommendedName>
        <fullName evidence="2">UPF0173 metal-dependent hydrolase QPL79_04935</fullName>
    </recommendedName>
</protein>
<dbReference type="InterPro" id="IPR022877">
    <property type="entry name" value="UPF0173"/>
</dbReference>
<sequence>MVLIRWLGHAAFIVEVGESRILIDPWITNPLSPYRSVESFLKDYREVDFIVVTHDHGDHVGEAEELLRRCRNARIVAVFELAEELARKAGAVDRSIPANIGGFIKLGKDLGIVLTPAFHSSSRGSPTGVIIFGEGKAVYHAGDTGVFGDMRLIQELYKPVVAMLPIGGHFTMGIEEAVKAVELLKPSIVIPMHYNTFNVISADPNRFAELVKQRIPGVEIRILKPGEETRV</sequence>
<dbReference type="InterPro" id="IPR036866">
    <property type="entry name" value="RibonucZ/Hydroxyglut_hydro"/>
</dbReference>
<evidence type="ECO:0000256" key="1">
    <source>
        <dbReference type="ARBA" id="ARBA00022801"/>
    </source>
</evidence>
<dbReference type="SUPFAM" id="SSF56281">
    <property type="entry name" value="Metallo-hydrolase/oxidoreductase"/>
    <property type="match status" value="1"/>
</dbReference>
<comment type="caution">
    <text evidence="4">The sequence shown here is derived from an EMBL/GenBank/DDBJ whole genome shotgun (WGS) entry which is preliminary data.</text>
</comment>
<dbReference type="Pfam" id="PF12706">
    <property type="entry name" value="Lactamase_B_2"/>
    <property type="match status" value="1"/>
</dbReference>
<dbReference type="HAMAP" id="MF_00457">
    <property type="entry name" value="UPF0173"/>
    <property type="match status" value="1"/>
</dbReference>
<dbReference type="PANTHER" id="PTHR43546">
    <property type="entry name" value="UPF0173 METAL-DEPENDENT HYDROLASE MJ1163-RELATED"/>
    <property type="match status" value="1"/>
</dbReference>
<dbReference type="PANTHER" id="PTHR43546:SF3">
    <property type="entry name" value="UPF0173 METAL-DEPENDENT HYDROLASE MJ1163"/>
    <property type="match status" value="1"/>
</dbReference>
<proteinExistence type="inferred from homology"/>
<dbReference type="EMBL" id="JASNVW010000002">
    <property type="protein sequence ID" value="MDK6028700.1"/>
    <property type="molecule type" value="Genomic_DNA"/>
</dbReference>
<evidence type="ECO:0000259" key="3">
    <source>
        <dbReference type="SMART" id="SM00849"/>
    </source>
</evidence>
<evidence type="ECO:0000256" key="2">
    <source>
        <dbReference type="HAMAP-Rule" id="MF_00457"/>
    </source>
</evidence>
<dbReference type="AlphaFoldDB" id="A0ABD4Z6A3"/>
<keyword evidence="1 2" id="KW-0378">Hydrolase</keyword>
<dbReference type="Gene3D" id="3.60.15.10">
    <property type="entry name" value="Ribonuclease Z/Hydroxyacylglutathione hydrolase-like"/>
    <property type="match status" value="1"/>
</dbReference>
<dbReference type="SMART" id="SM00849">
    <property type="entry name" value="Lactamase_B"/>
    <property type="match status" value="1"/>
</dbReference>
<dbReference type="InterPro" id="IPR050114">
    <property type="entry name" value="UPF0173_UPF0282_UlaG_hydrolase"/>
</dbReference>
<dbReference type="NCBIfam" id="NF001911">
    <property type="entry name" value="PRK00685.1"/>
    <property type="match status" value="1"/>
</dbReference>
<gene>
    <name evidence="4" type="ORF">QPL79_04935</name>
</gene>
<reference evidence="4 5" key="1">
    <citation type="submission" date="2023-05" db="EMBL/GenBank/DDBJ databases">
        <title>A new hyperthermophilic archaea 'Ignisphaera cupida' sp. nov. and description of the family 'Ignisphaeraceae' fam. nov.</title>
        <authorList>
            <person name="Podosokorskaya O.A."/>
            <person name="Elcheninov A.G."/>
            <person name="Klukina A."/>
            <person name="Merkel A.Y."/>
        </authorList>
    </citation>
    <scope>NUCLEOTIDE SEQUENCE [LARGE SCALE GENOMIC DNA]</scope>
    <source>
        <strain evidence="4 5">4213-co</strain>
    </source>
</reference>
<dbReference type="InterPro" id="IPR001279">
    <property type="entry name" value="Metallo-B-lactamas"/>
</dbReference>
<name>A0ABD4Z6A3_9CREN</name>
<dbReference type="GO" id="GO:0016787">
    <property type="term" value="F:hydrolase activity"/>
    <property type="evidence" value="ECO:0007669"/>
    <property type="project" value="UniProtKB-UniRule"/>
</dbReference>